<accession>K1QV99</accession>
<reference evidence="1" key="1">
    <citation type="journal article" date="2012" name="Nature">
        <title>The oyster genome reveals stress adaptation and complexity of shell formation.</title>
        <authorList>
            <person name="Zhang G."/>
            <person name="Fang X."/>
            <person name="Guo X."/>
            <person name="Li L."/>
            <person name="Luo R."/>
            <person name="Xu F."/>
            <person name="Yang P."/>
            <person name="Zhang L."/>
            <person name="Wang X."/>
            <person name="Qi H."/>
            <person name="Xiong Z."/>
            <person name="Que H."/>
            <person name="Xie Y."/>
            <person name="Holland P.W."/>
            <person name="Paps J."/>
            <person name="Zhu Y."/>
            <person name="Wu F."/>
            <person name="Chen Y."/>
            <person name="Wang J."/>
            <person name="Peng C."/>
            <person name="Meng J."/>
            <person name="Yang L."/>
            <person name="Liu J."/>
            <person name="Wen B."/>
            <person name="Zhang N."/>
            <person name="Huang Z."/>
            <person name="Zhu Q."/>
            <person name="Feng Y."/>
            <person name="Mount A."/>
            <person name="Hedgecock D."/>
            <person name="Xu Z."/>
            <person name="Liu Y."/>
            <person name="Domazet-Loso T."/>
            <person name="Du Y."/>
            <person name="Sun X."/>
            <person name="Zhang S."/>
            <person name="Liu B."/>
            <person name="Cheng P."/>
            <person name="Jiang X."/>
            <person name="Li J."/>
            <person name="Fan D."/>
            <person name="Wang W."/>
            <person name="Fu W."/>
            <person name="Wang T."/>
            <person name="Wang B."/>
            <person name="Zhang J."/>
            <person name="Peng Z."/>
            <person name="Li Y."/>
            <person name="Li N."/>
            <person name="Wang J."/>
            <person name="Chen M."/>
            <person name="He Y."/>
            <person name="Tan F."/>
            <person name="Song X."/>
            <person name="Zheng Q."/>
            <person name="Huang R."/>
            <person name="Yang H."/>
            <person name="Du X."/>
            <person name="Chen L."/>
            <person name="Yang M."/>
            <person name="Gaffney P.M."/>
            <person name="Wang S."/>
            <person name="Luo L."/>
            <person name="She Z."/>
            <person name="Ming Y."/>
            <person name="Huang W."/>
            <person name="Zhang S."/>
            <person name="Huang B."/>
            <person name="Zhang Y."/>
            <person name="Qu T."/>
            <person name="Ni P."/>
            <person name="Miao G."/>
            <person name="Wang J."/>
            <person name="Wang Q."/>
            <person name="Steinberg C.E."/>
            <person name="Wang H."/>
            <person name="Li N."/>
            <person name="Qian L."/>
            <person name="Zhang G."/>
            <person name="Li Y."/>
            <person name="Yang H."/>
            <person name="Liu X."/>
            <person name="Wang J."/>
            <person name="Yin Y."/>
            <person name="Wang J."/>
        </authorList>
    </citation>
    <scope>NUCLEOTIDE SEQUENCE [LARGE SCALE GENOMIC DNA]</scope>
    <source>
        <strain evidence="1">05x7-T-G4-1.051#20</strain>
    </source>
</reference>
<name>K1QV99_MAGGI</name>
<dbReference type="EMBL" id="JH818314">
    <property type="protein sequence ID" value="EKC40787.1"/>
    <property type="molecule type" value="Genomic_DNA"/>
</dbReference>
<organism evidence="1">
    <name type="scientific">Magallana gigas</name>
    <name type="common">Pacific oyster</name>
    <name type="synonym">Crassostrea gigas</name>
    <dbReference type="NCBI Taxonomy" id="29159"/>
    <lineage>
        <taxon>Eukaryota</taxon>
        <taxon>Metazoa</taxon>
        <taxon>Spiralia</taxon>
        <taxon>Lophotrochozoa</taxon>
        <taxon>Mollusca</taxon>
        <taxon>Bivalvia</taxon>
        <taxon>Autobranchia</taxon>
        <taxon>Pteriomorphia</taxon>
        <taxon>Ostreida</taxon>
        <taxon>Ostreoidea</taxon>
        <taxon>Ostreidae</taxon>
        <taxon>Magallana</taxon>
    </lineage>
</organism>
<dbReference type="HOGENOM" id="CLU_1367403_0_0_1"/>
<gene>
    <name evidence="1" type="ORF">CGI_10021278</name>
</gene>
<proteinExistence type="predicted"/>
<protein>
    <submittedName>
        <fullName evidence="1">Uncharacterized protein</fullName>
    </submittedName>
</protein>
<evidence type="ECO:0000313" key="1">
    <source>
        <dbReference type="EMBL" id="EKC40787.1"/>
    </source>
</evidence>
<dbReference type="AlphaFoldDB" id="K1QV99"/>
<dbReference type="InParanoid" id="K1QV99"/>
<sequence length="200" mass="23358">MYAWHYEHFSVGLFEWEYLYHNKGCPNVGAIETVLVLYLKLNTALTAEFVSQKKIKQPERNFEYSRGILGSDFVDLENDNDKKTLTLSELLDKEKDKDSDEFEKAHQDLVHMLTCQAVLRSSFPHANLLQHVTVNIDKPEDVPEDVRERALYRYLTNLKPETFDGHYNDIWREYGTLLMAENLLDLARKANVCIRTSKLT</sequence>